<feature type="compositionally biased region" description="Low complexity" evidence="2">
    <location>
        <begin position="128"/>
        <end position="139"/>
    </location>
</feature>
<feature type="coiled-coil region" evidence="1">
    <location>
        <begin position="273"/>
        <end position="328"/>
    </location>
</feature>
<evidence type="ECO:0000256" key="1">
    <source>
        <dbReference type="SAM" id="Coils"/>
    </source>
</evidence>
<dbReference type="GO" id="GO:0000922">
    <property type="term" value="C:spindle pole"/>
    <property type="evidence" value="ECO:0007669"/>
    <property type="project" value="TreeGrafter"/>
</dbReference>
<dbReference type="EMBL" id="RHFK02000012">
    <property type="protein sequence ID" value="TWW67302.1"/>
    <property type="molecule type" value="Genomic_DNA"/>
</dbReference>
<dbReference type="GO" id="GO:0070840">
    <property type="term" value="F:dynein complex binding"/>
    <property type="evidence" value="ECO:0007669"/>
    <property type="project" value="InterPro"/>
</dbReference>
<dbReference type="PANTHER" id="PTHR18874:SF10">
    <property type="entry name" value="CENTROMERE PROTEIN F"/>
    <property type="match status" value="1"/>
</dbReference>
<evidence type="ECO:0000259" key="3">
    <source>
        <dbReference type="Pfam" id="PF10473"/>
    </source>
</evidence>
<accession>A0A5C6NI80</accession>
<dbReference type="Pfam" id="PF10481">
    <property type="entry name" value="CENP-F_N"/>
    <property type="match status" value="1"/>
</dbReference>
<dbReference type="InterPro" id="IPR018302">
    <property type="entry name" value="CenpF/LEK1_Rb-prot-bd"/>
</dbReference>
<feature type="region of interest" description="Disordered" evidence="2">
    <location>
        <begin position="2717"/>
        <end position="2754"/>
    </location>
</feature>
<feature type="domain" description="Centromere protein Cenp-F leucine-rich repeat-containing" evidence="3">
    <location>
        <begin position="2015"/>
        <end position="2156"/>
    </location>
</feature>
<proteinExistence type="predicted"/>
<feature type="region of interest" description="Disordered" evidence="2">
    <location>
        <begin position="2395"/>
        <end position="2415"/>
    </location>
</feature>
<feature type="compositionally biased region" description="Basic and acidic residues" evidence="2">
    <location>
        <begin position="53"/>
        <end position="69"/>
    </location>
</feature>
<feature type="coiled-coil region" evidence="1">
    <location>
        <begin position="1662"/>
        <end position="1724"/>
    </location>
</feature>
<dbReference type="Pfam" id="PF10490">
    <property type="entry name" value="CENP-F_C_Rb_bdg"/>
    <property type="match status" value="1"/>
</dbReference>
<feature type="region of interest" description="Disordered" evidence="2">
    <location>
        <begin position="2352"/>
        <end position="2374"/>
    </location>
</feature>
<feature type="compositionally biased region" description="Polar residues" evidence="2">
    <location>
        <begin position="140"/>
        <end position="151"/>
    </location>
</feature>
<dbReference type="InterPro" id="IPR043513">
    <property type="entry name" value="Cenp-F"/>
</dbReference>
<dbReference type="SUPFAM" id="SSF57997">
    <property type="entry name" value="Tropomyosin"/>
    <property type="match status" value="1"/>
</dbReference>
<feature type="compositionally biased region" description="Basic and acidic residues" evidence="2">
    <location>
        <begin position="2618"/>
        <end position="2631"/>
    </location>
</feature>
<feature type="domain" description="Centromere protein Cenp-F N-terminal" evidence="4">
    <location>
        <begin position="1"/>
        <end position="300"/>
    </location>
</feature>
<feature type="coiled-coil region" evidence="1">
    <location>
        <begin position="557"/>
        <end position="605"/>
    </location>
</feature>
<feature type="region of interest" description="Disordered" evidence="2">
    <location>
        <begin position="1633"/>
        <end position="1654"/>
    </location>
</feature>
<feature type="coiled-coil region" evidence="1">
    <location>
        <begin position="891"/>
        <end position="977"/>
    </location>
</feature>
<dbReference type="GO" id="GO:0008017">
    <property type="term" value="F:microtubule binding"/>
    <property type="evidence" value="ECO:0007669"/>
    <property type="project" value="InterPro"/>
</dbReference>
<keyword evidence="1" id="KW-0175">Coiled coil</keyword>
<feature type="region of interest" description="Disordered" evidence="2">
    <location>
        <begin position="50"/>
        <end position="71"/>
    </location>
</feature>
<dbReference type="GO" id="GO:0051310">
    <property type="term" value="P:metaphase chromosome alignment"/>
    <property type="evidence" value="ECO:0007669"/>
    <property type="project" value="TreeGrafter"/>
</dbReference>
<dbReference type="Proteomes" id="UP000324091">
    <property type="component" value="Chromosome 2"/>
</dbReference>
<dbReference type="GO" id="GO:0000775">
    <property type="term" value="C:chromosome, centromeric region"/>
    <property type="evidence" value="ECO:0007669"/>
    <property type="project" value="InterPro"/>
</dbReference>
<dbReference type="GO" id="GO:0005634">
    <property type="term" value="C:nucleus"/>
    <property type="evidence" value="ECO:0007669"/>
    <property type="project" value="TreeGrafter"/>
</dbReference>
<feature type="coiled-coil region" evidence="1">
    <location>
        <begin position="708"/>
        <end position="735"/>
    </location>
</feature>
<feature type="region of interest" description="Disordered" evidence="2">
    <location>
        <begin position="2594"/>
        <end position="2631"/>
    </location>
</feature>
<evidence type="ECO:0000313" key="6">
    <source>
        <dbReference type="EMBL" id="TWW67302.1"/>
    </source>
</evidence>
<dbReference type="PANTHER" id="PTHR18874">
    <property type="entry name" value="CMF/LEK/CENP CELL DIVISION-RELATED"/>
    <property type="match status" value="1"/>
</dbReference>
<dbReference type="InterPro" id="IPR019513">
    <property type="entry name" value="Centromere_CenpF_leu-rich_rpt"/>
</dbReference>
<sequence>MSWAVEEWKDGLPVKALQKIQEMEVHLDKLKKERTQKQFKLDSLEAALQKQKQKADIERTESSALKRENQSLVESCDSLEKSRQKLAHDLGIKEQQVSYLEGQLNSCRKTTECLEQELKKYKNELERSQSAGSSLSSSSELQPYTTPQKSIPTPLPVTANRHQDNRLEGLEEEYNLEVKERKKLETELKVLQVKLENQSSATVSHKDFVARQAGSSIFPWQQDQAHSWQIQDAVETPVKRRGTSLWDVHEETPIKPSQRMSSLQSPARSCQQMEQLKTLNQELCGRVSELERILSTQQKDICNQASKLQELQTLLVQARKELTERDRDLTKTSHDLSQAESKAGCSMVEQKLKQMAEEMSCQRHNAESCRRVLEQKLKDQERASQEELAQLQGSHQTLEQQLDQTRTKLTQEIQQSKKDLNFLQADMEKMCFQKNQMMKELKEQKQKLLRSEQNLQACQNKEHDVQKKIEELQKEKNSLTVQLDQSSRCLTQLEEEKKKTEQLLKCTHGLLDDLKAKSEGQTEELNRIRSKLEHQTQMSASELLNMNKALCDAETKTERAQNELDKHKQKAEKLANRLTLLGNENQEQKSNITAGQRECDHLKKEIQALLDWKKEKETLINYTETIQKELNEKIVTLEKSLISANEVTDQLKLQNVSIEEDKASLSAHLHALKGELLSKCTKLEERDHQFMTLQAEFSETGQKHAKDFENIAVQVKQLEAQVKELEVQLQEEVTRAGQAKRINLELRGEHQAACDLVQSKNRLLELGQAEIIQLRESLSQAIAQQEEQGARLADEREALLTQCEETVSLKVEGIEQLKWQLEAAQQELLLFKDQVTSMDLCKEVKGQLEAELQKQITKLLDQEEEHRKIYEIQSEEIRQLKDVLKELHCCLEDEQKLLRDSEAQISSLKKQNTKLENAAQETETLREAQVGEINSLLEQISFLQQELTVTQDAVKGLQLLNDELDMVNHSHAELKKRMEDLGRSHSSTLEIKSNLENNLTEKTSLIITLKVEVQKLKEQMCQDAESHTQQINNCLNKQRWLQEQLDEAKKIETATKAESKSQREEIKTMKTTLSAASQCLEERDDLIESLKEKLCKAEEEQAKTSDLLREKVVSMNKVKVQMEMLQMDLEDNEMAMNTFNSQVEELKATRDTLNSQLGQKQLQISDMEAKLEEYKAQVSVLETRLEEVQSQNSLLEMQYITAKEELTERSCEVTCLEEGAVKISQLNETVAALQLKLGHITEENNKLEKLRQIMEGKDSDINQLRQDKHILETKVKQLIDEKERVDANIIQVNAQKNHLEASLNTLTEENQELQSCMKWITEEKDKIDEVVLEKLEAKSSLRQVTEEKTQLAATLSLLDQDKIQLETEVKELAIEESNTVAKLNQVVDEKLQLSCQCDQLTKENIHLQSSLHKLAEDKLLMQGSIQKFEKEMISLEDKNECIQSALLSSQQMVEILKEQLETQDKGAEERRERSKQFEVQQVALHQQLLVLQMELAAMRQLYDSLLEQVSQQNGFIQQLSDLQKTLKSEDNVSGRESKKTETVAGQMNADMTEDTSVESLPEMEQLSCEVAELKEHSHQSEEDFCETQLVHKEHTGDKMMQECLDVAKNVCVPDPLETVEEQHLQQTEALNTSLSGLPSSSLPESSQSEISEKASPQVRDYLNNYKNIIISQENQLQQLYAEFDLLKSDLMLRMELTSELQAEVQNWEKKFQRAEEEKLVALHKLNITLENHKVVTDQLTRLSEEKETLALQLQTSKCQLTDVIEMLDGLQMTKGGWDDKFLQQESELKRVHSEKSNLEQHILGMESDLENLQEERTKLKTEVETQRKVCSGMEQEIDTLRTELTQLRAELVSCSEERDDLNQSLGQWRNKVDTLERTNCDTRNLISILEDDIRTGRREHKVLKTSIEELASEKQQLLEQIKTLELAISEQNGERQELIGQLDKITEDHLSAHQNTETMVGKIQALEGEVYHLSQSLEASLVEKGEIASRLNSTQDEVQQMRTDIEKLYIRIESDERKKKKMREILKAAQRKSDSLQDHIDALVREHADTESSLEEAVLQAETSKEELEEERRKVEEEKMVLSNKLSEFSIALQHLRSEKKHVELELELKNREIEDLKAAKEDMERGLERAEAGKRQKEERQKHRVEQLEKEVKEDAERITRQLDDLRDQLQACHQRELYLEGKSIETEADKERLKSLLAELEMDKNHLQTLLEELQTGRDSLCSQTAERKREIHNLKTDINTLKEERNDLKIKIKAKEEERENLQCSLVSLQGEKERIEQESQVLVFDKEKLQSYLCLIEKEKQEMQQILSSLKEEKDSIEEERNDLAAEREELLSLLFVVEKEKNDLSSITSSLEQENQNVEEKKEKLTGDQGRLQSTVASVQEQLEMCKPSVSKRHEQVSDRTNVTRLSKERDSALSKMSRCMKTCKQLEQEKEVMLNSIDEVKNKAAQMEISQLQHAEKRNMDMEDLKMVLQQKKNEVEEQTKEVDELKAALFGREEELMERNGELQELKNELTKLKNILEVKSMEADESMDKYCNLMVQVHKLEETNAALTTRLEQLSASQNANNGKVVSDCVQHQRFTRKLAIKPREENLAVGNENTAPSTPLRIPQGSKRGHSDLSEKARHLPDLDLTKKIKTNLVNAAQEQTDQEDEDFRPEGLPELVQKGFADIPVGEASPFIIRRTTVKHYSSQLAGRHSVPTPVCKVLGPVSIHNPSKDSHMCLSPKQHPQSLGRTPEQKEKQTHQGDNCHVQ</sequence>
<dbReference type="GO" id="GO:0000278">
    <property type="term" value="P:mitotic cell cycle"/>
    <property type="evidence" value="ECO:0007669"/>
    <property type="project" value="TreeGrafter"/>
</dbReference>
<evidence type="ECO:0000313" key="7">
    <source>
        <dbReference type="Proteomes" id="UP000324091"/>
    </source>
</evidence>
<feature type="coiled-coil region" evidence="1">
    <location>
        <begin position="167"/>
        <end position="201"/>
    </location>
</feature>
<dbReference type="Gene3D" id="1.10.287.1490">
    <property type="match status" value="1"/>
</dbReference>
<name>A0A5C6NI80_9TELE</name>
<feature type="coiled-coil region" evidence="1">
    <location>
        <begin position="363"/>
        <end position="531"/>
    </location>
</feature>
<feature type="coiled-coil region" evidence="1">
    <location>
        <begin position="1795"/>
        <end position="1948"/>
    </location>
</feature>
<dbReference type="GO" id="GO:0010389">
    <property type="term" value="P:regulation of G2/M transition of mitotic cell cycle"/>
    <property type="evidence" value="ECO:0007669"/>
    <property type="project" value="TreeGrafter"/>
</dbReference>
<feature type="compositionally biased region" description="Low complexity" evidence="2">
    <location>
        <begin position="1633"/>
        <end position="1649"/>
    </location>
</feature>
<feature type="coiled-coil region" evidence="1">
    <location>
        <begin position="2429"/>
        <end position="2565"/>
    </location>
</feature>
<organism evidence="6 7">
    <name type="scientific">Takifugu flavidus</name>
    <name type="common">sansaifugu</name>
    <dbReference type="NCBI Taxonomy" id="433684"/>
    <lineage>
        <taxon>Eukaryota</taxon>
        <taxon>Metazoa</taxon>
        <taxon>Chordata</taxon>
        <taxon>Craniata</taxon>
        <taxon>Vertebrata</taxon>
        <taxon>Euteleostomi</taxon>
        <taxon>Actinopterygii</taxon>
        <taxon>Neopterygii</taxon>
        <taxon>Teleostei</taxon>
        <taxon>Neoteleostei</taxon>
        <taxon>Acanthomorphata</taxon>
        <taxon>Eupercaria</taxon>
        <taxon>Tetraodontiformes</taxon>
        <taxon>Tetradontoidea</taxon>
        <taxon>Tetraodontidae</taxon>
        <taxon>Takifugu</taxon>
    </lineage>
</organism>
<feature type="region of interest" description="Disordered" evidence="2">
    <location>
        <begin position="125"/>
        <end position="159"/>
    </location>
</feature>
<feature type="region of interest" description="Disordered" evidence="2">
    <location>
        <begin position="2125"/>
        <end position="2148"/>
    </location>
</feature>
<dbReference type="Pfam" id="PF10473">
    <property type="entry name" value="CENP-F_leu_zip"/>
    <property type="match status" value="2"/>
</dbReference>
<feature type="domain" description="Kinetochore protein Cenp-F/LEK1 Rb protein-binding" evidence="5">
    <location>
        <begin position="2649"/>
        <end position="2692"/>
    </location>
</feature>
<dbReference type="GO" id="GO:0042803">
    <property type="term" value="F:protein homodimerization activity"/>
    <property type="evidence" value="ECO:0007669"/>
    <property type="project" value="InterPro"/>
</dbReference>
<evidence type="ECO:0000256" key="2">
    <source>
        <dbReference type="SAM" id="MobiDB-lite"/>
    </source>
</evidence>
<gene>
    <name evidence="6" type="ORF">D4764_02G0003430</name>
</gene>
<evidence type="ECO:0000259" key="5">
    <source>
        <dbReference type="Pfam" id="PF10490"/>
    </source>
</evidence>
<feature type="coiled-coil region" evidence="1">
    <location>
        <begin position="1129"/>
        <end position="1316"/>
    </location>
</feature>
<feature type="domain" description="Centromere protein Cenp-F leucine-rich repeat-containing" evidence="3">
    <location>
        <begin position="1777"/>
        <end position="1919"/>
    </location>
</feature>
<protein>
    <submittedName>
        <fullName evidence="6">Centromere protein F</fullName>
    </submittedName>
</protein>
<comment type="caution">
    <text evidence="6">The sequence shown here is derived from an EMBL/GenBank/DDBJ whole genome shotgun (WGS) entry which is preliminary data.</text>
</comment>
<feature type="coiled-coil region" evidence="1">
    <location>
        <begin position="775"/>
        <end position="865"/>
    </location>
</feature>
<dbReference type="InterPro" id="IPR018463">
    <property type="entry name" value="Centromere_CenpF_N"/>
</dbReference>
<reference evidence="6 7" key="1">
    <citation type="submission" date="2019-04" db="EMBL/GenBank/DDBJ databases">
        <title>Chromosome genome assembly for Takifugu flavidus.</title>
        <authorList>
            <person name="Xiao S."/>
        </authorList>
    </citation>
    <scope>NUCLEOTIDE SEQUENCE [LARGE SCALE GENOMIC DNA]</scope>
    <source>
        <strain evidence="6">HTHZ2018</strain>
        <tissue evidence="6">Muscle</tissue>
    </source>
</reference>
<feature type="coiled-coil region" evidence="1">
    <location>
        <begin position="1355"/>
        <end position="1445"/>
    </location>
</feature>
<keyword evidence="7" id="KW-1185">Reference proteome</keyword>
<evidence type="ECO:0000259" key="4">
    <source>
        <dbReference type="Pfam" id="PF10481"/>
    </source>
</evidence>